<sequence>MTGSNPLFLCWNLLVSCIKSLWERYFGPVLTLDSGIQCRIGSQIAEGGFSVVFRATPVGGSNGTNHGNNNHGNNNNNSTVYALKRIQCLDREIRSACLRESKVHYAVMKKNEESNITYNMPLLGMTFEGENKCICYMLFPFYPHSLRQEVNQRILDPLQELDQSRRQPPFTQSQRTQKVKDLLTFQPWNESIVLQMFHHLCRAVQQLHAAGYTHRDIKLENILLKGSNTTHLTQPVLMDFGSAGPLTRSLSTKRDVLDIAEQASQHSTISYRPPELFSGELRQSSNVAEDETLDYTKCDVWMLGCVLFATLYGASPSECEFSRSTGQFRIVECTHNKVLGPIPKPPSDTPTAKWYSPQIKELVEWILNQDRHQRPTLAQIQLRVQSLLEQRNDEVRHISPLEMDGIPNFAIPRAGSVDSGDLDIEEQVIVHYSTKSVLE</sequence>
<dbReference type="PANTHER" id="PTHR45998:SF2">
    <property type="entry name" value="SERINE_THREONINE-PROTEIN KINASE 16"/>
    <property type="match status" value="1"/>
</dbReference>
<dbReference type="PROSITE" id="PS50011">
    <property type="entry name" value="PROTEIN_KINASE_DOM"/>
    <property type="match status" value="1"/>
</dbReference>
<keyword evidence="5 11" id="KW-0418">Kinase</keyword>
<dbReference type="GO" id="GO:0004674">
    <property type="term" value="F:protein serine/threonine kinase activity"/>
    <property type="evidence" value="ECO:0007669"/>
    <property type="project" value="UniProtKB-KW"/>
</dbReference>
<evidence type="ECO:0000256" key="2">
    <source>
        <dbReference type="ARBA" id="ARBA00022527"/>
    </source>
</evidence>
<dbReference type="EMBL" id="JAGRRH010000020">
    <property type="protein sequence ID" value="KAG7347323.1"/>
    <property type="molecule type" value="Genomic_DNA"/>
</dbReference>
<keyword evidence="3" id="KW-0808">Transferase</keyword>
<feature type="signal peptide" evidence="9">
    <location>
        <begin position="1"/>
        <end position="20"/>
    </location>
</feature>
<evidence type="ECO:0000256" key="4">
    <source>
        <dbReference type="ARBA" id="ARBA00022741"/>
    </source>
</evidence>
<dbReference type="PROSITE" id="PS00108">
    <property type="entry name" value="PROTEIN_KINASE_ST"/>
    <property type="match status" value="1"/>
</dbReference>
<evidence type="ECO:0000256" key="7">
    <source>
        <dbReference type="ARBA" id="ARBA00047899"/>
    </source>
</evidence>
<dbReference type="SMART" id="SM00220">
    <property type="entry name" value="S_TKc"/>
    <property type="match status" value="1"/>
</dbReference>
<dbReference type="Pfam" id="PF00069">
    <property type="entry name" value="Pkinase"/>
    <property type="match status" value="1"/>
</dbReference>
<dbReference type="InterPro" id="IPR052239">
    <property type="entry name" value="Ser/Thr-specific_kinases"/>
</dbReference>
<evidence type="ECO:0000313" key="11">
    <source>
        <dbReference type="EMBL" id="KAG7347323.1"/>
    </source>
</evidence>
<evidence type="ECO:0000256" key="3">
    <source>
        <dbReference type="ARBA" id="ARBA00022679"/>
    </source>
</evidence>
<comment type="catalytic activity">
    <reaction evidence="7">
        <text>L-threonyl-[protein] + ATP = O-phospho-L-threonyl-[protein] + ADP + H(+)</text>
        <dbReference type="Rhea" id="RHEA:46608"/>
        <dbReference type="Rhea" id="RHEA-COMP:11060"/>
        <dbReference type="Rhea" id="RHEA-COMP:11605"/>
        <dbReference type="ChEBI" id="CHEBI:15378"/>
        <dbReference type="ChEBI" id="CHEBI:30013"/>
        <dbReference type="ChEBI" id="CHEBI:30616"/>
        <dbReference type="ChEBI" id="CHEBI:61977"/>
        <dbReference type="ChEBI" id="CHEBI:456216"/>
        <dbReference type="EC" id="2.7.11.1"/>
    </reaction>
</comment>
<keyword evidence="6" id="KW-0067">ATP-binding</keyword>
<keyword evidence="9" id="KW-0732">Signal</keyword>
<dbReference type="OrthoDB" id="248923at2759"/>
<evidence type="ECO:0000256" key="5">
    <source>
        <dbReference type="ARBA" id="ARBA00022777"/>
    </source>
</evidence>
<dbReference type="InterPro" id="IPR008271">
    <property type="entry name" value="Ser/Thr_kinase_AS"/>
</dbReference>
<dbReference type="GO" id="GO:0005737">
    <property type="term" value="C:cytoplasm"/>
    <property type="evidence" value="ECO:0007669"/>
    <property type="project" value="TreeGrafter"/>
</dbReference>
<proteinExistence type="predicted"/>
<protein>
    <recommendedName>
        <fullName evidence="1">non-specific serine/threonine protein kinase</fullName>
        <ecNumber evidence="1">2.7.11.1</ecNumber>
    </recommendedName>
</protein>
<keyword evidence="12" id="KW-1185">Reference proteome</keyword>
<dbReference type="EC" id="2.7.11.1" evidence="1"/>
<keyword evidence="4" id="KW-0547">Nucleotide-binding</keyword>
<dbReference type="GO" id="GO:0005524">
    <property type="term" value="F:ATP binding"/>
    <property type="evidence" value="ECO:0007669"/>
    <property type="project" value="UniProtKB-KW"/>
</dbReference>
<evidence type="ECO:0000256" key="9">
    <source>
        <dbReference type="SAM" id="SignalP"/>
    </source>
</evidence>
<reference evidence="11" key="2">
    <citation type="submission" date="2021-04" db="EMBL/GenBank/DDBJ databases">
        <authorList>
            <person name="Podell S."/>
        </authorList>
    </citation>
    <scope>NUCLEOTIDE SEQUENCE</scope>
    <source>
        <strain evidence="11">Hildebrandi</strain>
    </source>
</reference>
<evidence type="ECO:0000256" key="8">
    <source>
        <dbReference type="ARBA" id="ARBA00048679"/>
    </source>
</evidence>
<comment type="caution">
    <text evidence="11">The sequence shown here is derived from an EMBL/GenBank/DDBJ whole genome shotgun (WGS) entry which is preliminary data.</text>
</comment>
<dbReference type="AlphaFoldDB" id="A0A9K3PH96"/>
<evidence type="ECO:0000256" key="1">
    <source>
        <dbReference type="ARBA" id="ARBA00012513"/>
    </source>
</evidence>
<name>A0A9K3PH96_9STRA</name>
<feature type="chain" id="PRO_5039890197" description="non-specific serine/threonine protein kinase" evidence="9">
    <location>
        <begin position="21"/>
        <end position="439"/>
    </location>
</feature>
<keyword evidence="2" id="KW-0723">Serine/threonine-protein kinase</keyword>
<accession>A0A9K3PH96</accession>
<reference evidence="11" key="1">
    <citation type="journal article" date="2021" name="Sci. Rep.">
        <title>Diploid genomic architecture of Nitzschia inconspicua, an elite biomass production diatom.</title>
        <authorList>
            <person name="Oliver A."/>
            <person name="Podell S."/>
            <person name="Pinowska A."/>
            <person name="Traller J.C."/>
            <person name="Smith S.R."/>
            <person name="McClure R."/>
            <person name="Beliaev A."/>
            <person name="Bohutskyi P."/>
            <person name="Hill E.A."/>
            <person name="Rabines A."/>
            <person name="Zheng H."/>
            <person name="Allen L.Z."/>
            <person name="Kuo A."/>
            <person name="Grigoriev I.V."/>
            <person name="Allen A.E."/>
            <person name="Hazlebeck D."/>
            <person name="Allen E.E."/>
        </authorList>
    </citation>
    <scope>NUCLEOTIDE SEQUENCE</scope>
    <source>
        <strain evidence="11">Hildebrandi</strain>
    </source>
</reference>
<evidence type="ECO:0000256" key="6">
    <source>
        <dbReference type="ARBA" id="ARBA00022840"/>
    </source>
</evidence>
<dbReference type="Proteomes" id="UP000693970">
    <property type="component" value="Unassembled WGS sequence"/>
</dbReference>
<organism evidence="11 12">
    <name type="scientific">Nitzschia inconspicua</name>
    <dbReference type="NCBI Taxonomy" id="303405"/>
    <lineage>
        <taxon>Eukaryota</taxon>
        <taxon>Sar</taxon>
        <taxon>Stramenopiles</taxon>
        <taxon>Ochrophyta</taxon>
        <taxon>Bacillariophyta</taxon>
        <taxon>Bacillariophyceae</taxon>
        <taxon>Bacillariophycidae</taxon>
        <taxon>Bacillariales</taxon>
        <taxon>Bacillariaceae</taxon>
        <taxon>Nitzschia</taxon>
    </lineage>
</organism>
<dbReference type="PANTHER" id="PTHR45998">
    <property type="entry name" value="SERINE/THREONINE-PROTEIN KINASE 16"/>
    <property type="match status" value="1"/>
</dbReference>
<feature type="domain" description="Protein kinase" evidence="10">
    <location>
        <begin position="38"/>
        <end position="388"/>
    </location>
</feature>
<evidence type="ECO:0000313" key="12">
    <source>
        <dbReference type="Proteomes" id="UP000693970"/>
    </source>
</evidence>
<evidence type="ECO:0000259" key="10">
    <source>
        <dbReference type="PROSITE" id="PS50011"/>
    </source>
</evidence>
<gene>
    <name evidence="11" type="ORF">IV203_016028</name>
</gene>
<comment type="catalytic activity">
    <reaction evidence="8">
        <text>L-seryl-[protein] + ATP = O-phospho-L-seryl-[protein] + ADP + H(+)</text>
        <dbReference type="Rhea" id="RHEA:17989"/>
        <dbReference type="Rhea" id="RHEA-COMP:9863"/>
        <dbReference type="Rhea" id="RHEA-COMP:11604"/>
        <dbReference type="ChEBI" id="CHEBI:15378"/>
        <dbReference type="ChEBI" id="CHEBI:29999"/>
        <dbReference type="ChEBI" id="CHEBI:30616"/>
        <dbReference type="ChEBI" id="CHEBI:83421"/>
        <dbReference type="ChEBI" id="CHEBI:456216"/>
        <dbReference type="EC" id="2.7.11.1"/>
    </reaction>
</comment>
<dbReference type="InterPro" id="IPR000719">
    <property type="entry name" value="Prot_kinase_dom"/>
</dbReference>